<dbReference type="AlphaFoldDB" id="A0A2T5G931"/>
<evidence type="ECO:0000259" key="13">
    <source>
        <dbReference type="PROSITE" id="PS52039"/>
    </source>
</evidence>
<dbReference type="Gene3D" id="1.10.290.10">
    <property type="entry name" value="Topoisomerase I, domain 4"/>
    <property type="match status" value="1"/>
</dbReference>
<dbReference type="PANTHER" id="PTHR42785">
    <property type="entry name" value="DNA TOPOISOMERASE, TYPE IA, CORE"/>
    <property type="match status" value="1"/>
</dbReference>
<evidence type="ECO:0000256" key="11">
    <source>
        <dbReference type="SAM" id="MobiDB-lite"/>
    </source>
</evidence>
<dbReference type="CDD" id="cd00186">
    <property type="entry name" value="TOP1Ac"/>
    <property type="match status" value="1"/>
</dbReference>
<evidence type="ECO:0000256" key="9">
    <source>
        <dbReference type="ARBA" id="ARBA00023235"/>
    </source>
</evidence>
<dbReference type="Gene3D" id="3.40.50.140">
    <property type="match status" value="1"/>
</dbReference>
<organism evidence="14 15">
    <name type="scientific">Brockia lithotrophica</name>
    <dbReference type="NCBI Taxonomy" id="933949"/>
    <lineage>
        <taxon>Bacteria</taxon>
        <taxon>Bacillati</taxon>
        <taxon>Bacillota</taxon>
        <taxon>Bacilli</taxon>
        <taxon>Bacillales</taxon>
        <taxon>Bacillales Family X. Incertae Sedis</taxon>
        <taxon>Brockia</taxon>
    </lineage>
</organism>
<keyword evidence="9 10" id="KW-0413">Isomerase</keyword>
<evidence type="ECO:0000256" key="7">
    <source>
        <dbReference type="ARBA" id="ARBA00023029"/>
    </source>
</evidence>
<feature type="region of interest" description="Interaction with DNA" evidence="10">
    <location>
        <begin position="163"/>
        <end position="168"/>
    </location>
</feature>
<dbReference type="InterPro" id="IPR028612">
    <property type="entry name" value="Topoisom_1_IA"/>
</dbReference>
<evidence type="ECO:0000256" key="4">
    <source>
        <dbReference type="ARBA" id="ARBA00022771"/>
    </source>
</evidence>
<dbReference type="EMBL" id="PEBW01000002">
    <property type="protein sequence ID" value="PTQ52679.1"/>
    <property type="molecule type" value="Genomic_DNA"/>
</dbReference>
<dbReference type="Proteomes" id="UP000244016">
    <property type="component" value="Unassembled WGS sequence"/>
</dbReference>
<evidence type="ECO:0000256" key="5">
    <source>
        <dbReference type="ARBA" id="ARBA00022833"/>
    </source>
</evidence>
<dbReference type="InterPro" id="IPR023405">
    <property type="entry name" value="Topo_IA_core_domain"/>
</dbReference>
<comment type="catalytic activity">
    <reaction evidence="1 10">
        <text>ATP-independent breakage of single-stranded DNA, followed by passage and rejoining.</text>
        <dbReference type="EC" id="5.6.2.1"/>
    </reaction>
</comment>
<feature type="site" description="Interaction with DNA" evidence="10">
    <location>
        <position position="301"/>
    </location>
</feature>
<feature type="site" description="Interaction with DNA" evidence="10">
    <location>
        <position position="140"/>
    </location>
</feature>
<evidence type="ECO:0000256" key="1">
    <source>
        <dbReference type="ARBA" id="ARBA00000213"/>
    </source>
</evidence>
<comment type="subunit">
    <text evidence="10">Monomer.</text>
</comment>
<dbReference type="GO" id="GO:0006265">
    <property type="term" value="P:DNA topological change"/>
    <property type="evidence" value="ECO:0007669"/>
    <property type="project" value="UniProtKB-UniRule"/>
</dbReference>
<dbReference type="Gene3D" id="3.30.65.10">
    <property type="entry name" value="Bacterial Topoisomerase I, domain 1"/>
    <property type="match status" value="2"/>
</dbReference>
<dbReference type="GO" id="GO:0003677">
    <property type="term" value="F:DNA binding"/>
    <property type="evidence" value="ECO:0007669"/>
    <property type="project" value="UniProtKB-KW"/>
</dbReference>
<evidence type="ECO:0000313" key="14">
    <source>
        <dbReference type="EMBL" id="PTQ52679.1"/>
    </source>
</evidence>
<dbReference type="PROSITE" id="PS50880">
    <property type="entry name" value="TOPRIM"/>
    <property type="match status" value="1"/>
</dbReference>
<dbReference type="InterPro" id="IPR003602">
    <property type="entry name" value="Topo_IA_DNA-bd_dom"/>
</dbReference>
<dbReference type="InterPro" id="IPR003601">
    <property type="entry name" value="Topo_IA_2"/>
</dbReference>
<accession>A0A2T5G931</accession>
<evidence type="ECO:0000256" key="6">
    <source>
        <dbReference type="ARBA" id="ARBA00022842"/>
    </source>
</evidence>
<evidence type="ECO:0000256" key="3">
    <source>
        <dbReference type="ARBA" id="ARBA00022723"/>
    </source>
</evidence>
<gene>
    <name evidence="10" type="primary">topA</name>
    <name evidence="14" type="ORF">BLITH_0858</name>
</gene>
<evidence type="ECO:0000313" key="15">
    <source>
        <dbReference type="Proteomes" id="UP000244016"/>
    </source>
</evidence>
<dbReference type="Pfam" id="PF01396">
    <property type="entry name" value="Zn_ribbon_Top1"/>
    <property type="match status" value="2"/>
</dbReference>
<dbReference type="SMART" id="SM00493">
    <property type="entry name" value="TOPRIM"/>
    <property type="match status" value="1"/>
</dbReference>
<keyword evidence="5" id="KW-0862">Zinc</keyword>
<feature type="site" description="Interaction with DNA" evidence="10">
    <location>
        <position position="33"/>
    </location>
</feature>
<dbReference type="EC" id="5.6.2.1" evidence="10"/>
<dbReference type="SMART" id="SM00437">
    <property type="entry name" value="TOP1Ac"/>
    <property type="match status" value="1"/>
</dbReference>
<feature type="domain" description="Toprim" evidence="12">
    <location>
        <begin position="3"/>
        <end position="113"/>
    </location>
</feature>
<dbReference type="InterPro" id="IPR013497">
    <property type="entry name" value="Topo_IA_cen"/>
</dbReference>
<dbReference type="SMART" id="SM00436">
    <property type="entry name" value="TOP1Bc"/>
    <property type="match status" value="1"/>
</dbReference>
<dbReference type="CDD" id="cd03363">
    <property type="entry name" value="TOPRIM_TopoIA_TopoI"/>
    <property type="match status" value="1"/>
</dbReference>
<evidence type="ECO:0000256" key="2">
    <source>
        <dbReference type="ARBA" id="ARBA00009446"/>
    </source>
</evidence>
<proteinExistence type="inferred from homology"/>
<dbReference type="InterPro" id="IPR034149">
    <property type="entry name" value="TOPRIM_TopoI"/>
</dbReference>
<dbReference type="PANTHER" id="PTHR42785:SF1">
    <property type="entry name" value="DNA TOPOISOMERASE"/>
    <property type="match status" value="1"/>
</dbReference>
<feature type="domain" description="Topo IA-type catalytic" evidence="13">
    <location>
        <begin position="129"/>
        <end position="559"/>
    </location>
</feature>
<sequence length="741" mass="82870">MGEALVIVESPAKAKTIAKFLGRGVRVVASMGHVRDLPKSQLGVDIESGFTPKYITIRGKGSVLKELKERAKKAERIYLASDPDREGEAIAWHLAQYLGLDPNAPIRVVFHEITKPAVQASFREPRAIDQRLVDAQQARRILDRLVGYKLSPLLWQKVKRGLSAGRVQSAALKLVVDREREIEAFVPEEYWTLTAHLRASGGGEFHAEFVGFGEDKVSLRSREDVDAVLRRLEGAEFVVAAVETKPRRRSAPPPFTTSTLQQEASKRLGFRPARTMRVAQELYEGLPVGDEGPVGLITYMRTDSTRLSPFAVEVGQSFIRETYGPEYVGHVSAGKKRENVQDAHEAIRPTDVRRTPEAVKPYLSRDQYRLYRLIWERFVASLMAPAVYNATSATLTAGEARFRASGSVLVFPGFLRVYADAKEDASEKEEERALPPLSAGERLELLRFEPKQHFTQPPARYTEAQLVKAMEELGIGRPSTYAPTLETLTKRRYVVLEDRRLRPTELGRLVTELLEGHFPEIVDVRFTANLESQLDQIEEGGLPWRRVLEEFYAWFSERLREAERTIARVELAPQYAGENCPVCGRPLVVKEGRYGPFLACSGYPECTYTRPLLKSLDIPCPKCGQGVLVERRSRKGRVFYGCSRYPECDFVVWQKPDPTPCPVCGGLLVVERNQRLRCTSCGSTFTREELERGKPPEAESSPLPAGADEGDFDEPPASEAQGALSAGSAEGRKRSRAARKG</sequence>
<feature type="active site" description="O-(5'-phospho-DNA)-tyrosine intermediate" evidence="10">
    <location>
        <position position="299"/>
    </location>
</feature>
<dbReference type="PRINTS" id="PR00417">
    <property type="entry name" value="PRTPISMRASEI"/>
</dbReference>
<dbReference type="Gene3D" id="1.10.460.10">
    <property type="entry name" value="Topoisomerase I, domain 2"/>
    <property type="match status" value="1"/>
</dbReference>
<dbReference type="InterPro" id="IPR000380">
    <property type="entry name" value="Topo_IA"/>
</dbReference>
<keyword evidence="4" id="KW-0863">Zinc-finger</keyword>
<evidence type="ECO:0000256" key="8">
    <source>
        <dbReference type="ARBA" id="ARBA00023125"/>
    </source>
</evidence>
<dbReference type="SUPFAM" id="SSF57783">
    <property type="entry name" value="Zinc beta-ribbon"/>
    <property type="match status" value="1"/>
</dbReference>
<dbReference type="GO" id="GO:0005694">
    <property type="term" value="C:chromosome"/>
    <property type="evidence" value="ECO:0007669"/>
    <property type="project" value="InterPro"/>
</dbReference>
<dbReference type="InterPro" id="IPR013824">
    <property type="entry name" value="Topo_IA_cen_sub1"/>
</dbReference>
<feature type="site" description="Interaction with DNA" evidence="10">
    <location>
        <position position="139"/>
    </location>
</feature>
<dbReference type="NCBIfam" id="TIGR01051">
    <property type="entry name" value="topA_bact"/>
    <property type="match status" value="1"/>
</dbReference>
<comment type="function">
    <text evidence="10">Releases the supercoiling and torsional tension of DNA, which is introduced during the DNA replication and transcription, by transiently cleaving and rejoining one strand of the DNA duplex. Introduces a single-strand break via transesterification at a target site in duplex DNA. The scissile phosphodiester is attacked by the catalytic tyrosine of the enzyme, resulting in the formation of a DNA-(5'-phosphotyrosyl)-enzyme intermediate and the expulsion of a 3'-OH DNA strand. The free DNA strand then undergoes passage around the unbroken strand, thus removing DNA supercoils. Finally, in the religation step, the DNA 3'-OH attacks the covalent intermediate to expel the active-site tyrosine and restore the DNA phosphodiester backbone.</text>
</comment>
<dbReference type="PROSITE" id="PS00396">
    <property type="entry name" value="TOPO_IA_1"/>
    <property type="match status" value="1"/>
</dbReference>
<reference evidence="14 15" key="1">
    <citation type="submission" date="2017-08" db="EMBL/GenBank/DDBJ databases">
        <title>Burning lignite coal seam in the remote Altai Mountains harbors a hydrogen-driven thermophilic microbial community.</title>
        <authorList>
            <person name="Kadnikov V.V."/>
            <person name="Mardanov A.V."/>
            <person name="Ivasenko D."/>
            <person name="Beletsky A.V."/>
            <person name="Karnachuk O.V."/>
            <person name="Ravin N.V."/>
        </authorList>
    </citation>
    <scope>NUCLEOTIDE SEQUENCE [LARGE SCALE GENOMIC DNA]</scope>
    <source>
        <strain evidence="14">AL31</strain>
    </source>
</reference>
<comment type="similarity">
    <text evidence="2 10">Belongs to the type IA topoisomerase family.</text>
</comment>
<dbReference type="Pfam" id="PF01751">
    <property type="entry name" value="Toprim"/>
    <property type="match status" value="1"/>
</dbReference>
<dbReference type="InterPro" id="IPR013825">
    <property type="entry name" value="Topo_IA_cen_sub2"/>
</dbReference>
<dbReference type="InterPro" id="IPR013498">
    <property type="entry name" value="Topo_IA_Znf"/>
</dbReference>
<feature type="site" description="Interaction with DNA" evidence="10">
    <location>
        <position position="148"/>
    </location>
</feature>
<dbReference type="InterPro" id="IPR023406">
    <property type="entry name" value="Topo_IA_AS"/>
</dbReference>
<keyword evidence="3" id="KW-0479">Metal-binding</keyword>
<dbReference type="InterPro" id="IPR006171">
    <property type="entry name" value="TOPRIM_dom"/>
</dbReference>
<dbReference type="Pfam" id="PF01131">
    <property type="entry name" value="Topoisom_bac"/>
    <property type="match status" value="1"/>
</dbReference>
<dbReference type="GO" id="GO:0008270">
    <property type="term" value="F:zinc ion binding"/>
    <property type="evidence" value="ECO:0007669"/>
    <property type="project" value="UniProtKB-KW"/>
</dbReference>
<evidence type="ECO:0000256" key="10">
    <source>
        <dbReference type="HAMAP-Rule" id="MF_00952"/>
    </source>
</evidence>
<feature type="site" description="Interaction with DNA" evidence="10">
    <location>
        <position position="143"/>
    </location>
</feature>
<keyword evidence="7 10" id="KW-0799">Topoisomerase</keyword>
<name>A0A2T5G931_9BACL</name>
<comment type="caution">
    <text evidence="14">The sequence shown here is derived from an EMBL/GenBank/DDBJ whole genome shotgun (WGS) entry which is preliminary data.</text>
</comment>
<feature type="site" description="Interaction with DNA" evidence="10">
    <location>
        <position position="155"/>
    </location>
</feature>
<feature type="region of interest" description="Disordered" evidence="11">
    <location>
        <begin position="689"/>
        <end position="741"/>
    </location>
</feature>
<dbReference type="SUPFAM" id="SSF56712">
    <property type="entry name" value="Prokaryotic type I DNA topoisomerase"/>
    <property type="match status" value="1"/>
</dbReference>
<keyword evidence="8 10" id="KW-0238">DNA-binding</keyword>
<dbReference type="HAMAP" id="MF_00952">
    <property type="entry name" value="Topoisom_1_prok"/>
    <property type="match status" value="1"/>
</dbReference>
<evidence type="ECO:0000259" key="12">
    <source>
        <dbReference type="PROSITE" id="PS50880"/>
    </source>
</evidence>
<dbReference type="GO" id="GO:0003917">
    <property type="term" value="F:DNA topoisomerase type I (single strand cut, ATP-independent) activity"/>
    <property type="evidence" value="ECO:0007669"/>
    <property type="project" value="UniProtKB-UniRule"/>
</dbReference>
<dbReference type="InterPro" id="IPR005733">
    <property type="entry name" value="TopoI_bac-type"/>
</dbReference>
<protein>
    <recommendedName>
        <fullName evidence="10">DNA topoisomerase 1</fullName>
        <ecNumber evidence="10">5.6.2.1</ecNumber>
    </recommendedName>
    <alternativeName>
        <fullName evidence="10">DNA topoisomerase I</fullName>
    </alternativeName>
</protein>
<dbReference type="InterPro" id="IPR013826">
    <property type="entry name" value="Topo_IA_cen_sub3"/>
</dbReference>
<dbReference type="Gene3D" id="2.70.20.10">
    <property type="entry name" value="Topoisomerase I, domain 3"/>
    <property type="match status" value="1"/>
</dbReference>
<dbReference type="PROSITE" id="PS52039">
    <property type="entry name" value="TOPO_IA_2"/>
    <property type="match status" value="1"/>
</dbReference>
<feature type="site" description="Interaction with DNA" evidence="10">
    <location>
        <position position="491"/>
    </location>
</feature>
<keyword evidence="6" id="KW-0460">Magnesium</keyword>